<evidence type="ECO:0000313" key="2">
    <source>
        <dbReference type="EMBL" id="KAK9904008.1"/>
    </source>
</evidence>
<dbReference type="InterPro" id="IPR057219">
    <property type="entry name" value="DUF7897"/>
</dbReference>
<dbReference type="Pfam" id="PF25448">
    <property type="entry name" value="DUF7897"/>
    <property type="match status" value="1"/>
</dbReference>
<organism evidence="2 3">
    <name type="scientific">Coccomyxa subellipsoidea</name>
    <dbReference type="NCBI Taxonomy" id="248742"/>
    <lineage>
        <taxon>Eukaryota</taxon>
        <taxon>Viridiplantae</taxon>
        <taxon>Chlorophyta</taxon>
        <taxon>core chlorophytes</taxon>
        <taxon>Trebouxiophyceae</taxon>
        <taxon>Trebouxiophyceae incertae sedis</taxon>
        <taxon>Coccomyxaceae</taxon>
        <taxon>Coccomyxa</taxon>
    </lineage>
</organism>
<accession>A0ABR2YEU9</accession>
<keyword evidence="3" id="KW-1185">Reference proteome</keyword>
<reference evidence="2 3" key="1">
    <citation type="journal article" date="2024" name="Nat. Commun.">
        <title>Phylogenomics reveals the evolutionary origins of lichenization in chlorophyte algae.</title>
        <authorList>
            <person name="Puginier C."/>
            <person name="Libourel C."/>
            <person name="Otte J."/>
            <person name="Skaloud P."/>
            <person name="Haon M."/>
            <person name="Grisel S."/>
            <person name="Petersen M."/>
            <person name="Berrin J.G."/>
            <person name="Delaux P.M."/>
            <person name="Dal Grande F."/>
            <person name="Keller J."/>
        </authorList>
    </citation>
    <scope>NUCLEOTIDE SEQUENCE [LARGE SCALE GENOMIC DNA]</scope>
    <source>
        <strain evidence="2 3">SAG 216-7</strain>
    </source>
</reference>
<feature type="domain" description="DUF7897" evidence="1">
    <location>
        <begin position="147"/>
        <end position="372"/>
    </location>
</feature>
<comment type="caution">
    <text evidence="2">The sequence shown here is derived from an EMBL/GenBank/DDBJ whole genome shotgun (WGS) entry which is preliminary data.</text>
</comment>
<dbReference type="Proteomes" id="UP001491310">
    <property type="component" value="Unassembled WGS sequence"/>
</dbReference>
<proteinExistence type="predicted"/>
<gene>
    <name evidence="2" type="ORF">WJX75_002387</name>
</gene>
<evidence type="ECO:0000313" key="3">
    <source>
        <dbReference type="Proteomes" id="UP001491310"/>
    </source>
</evidence>
<sequence length="617" mass="69641">MSDESVKLSADEHTWASTFSATSGKQGVELLKAIEGVTRSIVKDNISFENDRHLLGVSPEQQQRLLKAILDQQWPGIQEYGEEFFKVYAAASRRQQFTRAYVRKALETLDHGFSAFDRNLIYYASLVNDAYDQWYKAWATAVQGNATAKQLAQDDKEGKVPKALFNHYTIISTAPDGQYTQASYAASFPAEIGTIVSIFDEWIAEMSKVEAEEAAVKADYLDYLKQYRACLAETDIDKLEDEWRILDEKWMRIRYWIQIVHDIEYGYGDPLRTKVAPEFSIRLQDQDYAAENATIAKIQDVMVEYFQKRKGQLAKEGIGALKKSLAAIYYLPFQCGVNLYFRFSGQSIPNRSEVRQAEGVKIYFDPVSTAAREESARDLAARVLADPARKDSINTVGTIVWHVAAHEIGHAIYGLDAVKDAIRVSTKTLLEEPRAELTALHTMRLLLPAGLLTEADVQGAVASFMLQDLRRFQMFDSSATRPYTVSAMACWKRASDLGYITLDAHNKVTFDDSKVFAFLEESSKVFETILDAEDRKDGATIEKPLAERSSDANGTTGQLKSCMQDAEVRLKFPSDAAWAMAGRDIFTEWVKIYESFDQMGLHEPAAWDLCLWHNRAC</sequence>
<name>A0ABR2YEU9_9CHLO</name>
<evidence type="ECO:0000259" key="1">
    <source>
        <dbReference type="Pfam" id="PF25448"/>
    </source>
</evidence>
<dbReference type="EMBL" id="JALJOT010000013">
    <property type="protein sequence ID" value="KAK9904008.1"/>
    <property type="molecule type" value="Genomic_DNA"/>
</dbReference>
<protein>
    <recommendedName>
        <fullName evidence="1">DUF7897 domain-containing protein</fullName>
    </recommendedName>
</protein>